<dbReference type="Proteomes" id="UP000777002">
    <property type="component" value="Unassembled WGS sequence"/>
</dbReference>
<proteinExistence type="inferred from homology"/>
<evidence type="ECO:0000259" key="15">
    <source>
        <dbReference type="SMART" id="SM00478"/>
    </source>
</evidence>
<dbReference type="NCBIfam" id="TIGR01084">
    <property type="entry name" value="mutY"/>
    <property type="match status" value="1"/>
</dbReference>
<evidence type="ECO:0000256" key="8">
    <source>
        <dbReference type="ARBA" id="ARBA00022763"/>
    </source>
</evidence>
<evidence type="ECO:0000256" key="5">
    <source>
        <dbReference type="ARBA" id="ARBA00022023"/>
    </source>
</evidence>
<keyword evidence="10 14" id="KW-0408">Iron</keyword>
<evidence type="ECO:0000256" key="10">
    <source>
        <dbReference type="ARBA" id="ARBA00023004"/>
    </source>
</evidence>
<dbReference type="PROSITE" id="PS01155">
    <property type="entry name" value="ENDONUCLEASE_III_2"/>
    <property type="match status" value="1"/>
</dbReference>
<dbReference type="EC" id="3.2.2.31" evidence="4 14"/>
<comment type="catalytic activity">
    <reaction evidence="1 14">
        <text>Hydrolyzes free adenine bases from 7,8-dihydro-8-oxoguanine:adenine mismatched double-stranded DNA, leaving an apurinic site.</text>
        <dbReference type="EC" id="3.2.2.31"/>
    </reaction>
</comment>
<evidence type="ECO:0000256" key="7">
    <source>
        <dbReference type="ARBA" id="ARBA00022723"/>
    </source>
</evidence>
<gene>
    <name evidence="16" type="primary">mutY</name>
    <name evidence="16" type="ORF">H5985_00890</name>
</gene>
<dbReference type="Gene3D" id="1.10.1670.10">
    <property type="entry name" value="Helix-hairpin-Helix base-excision DNA repair enzymes (C-terminal)"/>
    <property type="match status" value="1"/>
</dbReference>
<evidence type="ECO:0000256" key="6">
    <source>
        <dbReference type="ARBA" id="ARBA00022485"/>
    </source>
</evidence>
<dbReference type="SUPFAM" id="SSF55811">
    <property type="entry name" value="Nudix"/>
    <property type="match status" value="1"/>
</dbReference>
<reference evidence="16 17" key="1">
    <citation type="journal article" date="2021" name="Sci. Rep.">
        <title>The distribution of antibiotic resistance genes in chicken gut microbiota commensals.</title>
        <authorList>
            <person name="Juricova H."/>
            <person name="Matiasovicova J."/>
            <person name="Kubasova T."/>
            <person name="Cejkova D."/>
            <person name="Rychlik I."/>
        </authorList>
    </citation>
    <scope>NUCLEOTIDE SEQUENCE [LARGE SCALE GENOMIC DNA]</scope>
    <source>
        <strain evidence="16 17">An562</strain>
    </source>
</reference>
<protein>
    <recommendedName>
        <fullName evidence="5 14">Adenine DNA glycosylase</fullName>
        <ecNumber evidence="4 14">3.2.2.31</ecNumber>
    </recommendedName>
</protein>
<dbReference type="InterPro" id="IPR003265">
    <property type="entry name" value="HhH-GPD_domain"/>
</dbReference>
<comment type="cofactor">
    <cofactor evidence="14">
        <name>[4Fe-4S] cluster</name>
        <dbReference type="ChEBI" id="CHEBI:49883"/>
    </cofactor>
    <text evidence="14">Binds 1 [4Fe-4S] cluster.</text>
</comment>
<evidence type="ECO:0000256" key="9">
    <source>
        <dbReference type="ARBA" id="ARBA00022801"/>
    </source>
</evidence>
<feature type="domain" description="HhH-GPD" evidence="15">
    <location>
        <begin position="38"/>
        <end position="189"/>
    </location>
</feature>
<keyword evidence="7" id="KW-0479">Metal-binding</keyword>
<comment type="caution">
    <text evidence="16">The sequence shown here is derived from an EMBL/GenBank/DDBJ whole genome shotgun (WGS) entry which is preliminary data.</text>
</comment>
<comment type="function">
    <text evidence="2">Adenine glycosylase active on G-A mispairs. MutY also corrects error-prone DNA synthesis past GO lesions which are due to the oxidatively damaged form of guanine: 7,8-dihydro-8-oxoguanine (8-oxo-dGTP).</text>
</comment>
<evidence type="ECO:0000256" key="11">
    <source>
        <dbReference type="ARBA" id="ARBA00023014"/>
    </source>
</evidence>
<dbReference type="InterPro" id="IPR044298">
    <property type="entry name" value="MIG/MutY"/>
</dbReference>
<accession>A0ABS2GPS3</accession>
<comment type="similarity">
    <text evidence="3 14">Belongs to the Nth/MutY family.</text>
</comment>
<sequence>MQTKQFSKILIDWQKIHGRHNLPWQVAQPYARWISEIMLQQTQVSTVIEYFERFMRRFPTVQDLAQASEDEVMQYWSGLGYYSRARNLHRAAKIIVEQLDGQFPQTREQWESLPGVGRSTAAAIVAFSFGVRETILDGNVKRVLMRIYALQSSADDRQTVKELWTLAESLLPQQDLDAYIQGLMDLGATICSRNPKCILCPFKERCKAFSLGLQNDIPKPKKRSRRPQQERTFLLIWCEDQCFLQKRTGKGVWKGLYSLPEMDAIKTEDEVRDVVEQMGLTVRNSRELEPFQHDFSHYRLILHPVAVNVTSKENACLQGRWVGLQDLPDVGVPAPIRSLLESFLG</sequence>
<dbReference type="PANTHER" id="PTHR42944:SF1">
    <property type="entry name" value="ADENINE DNA GLYCOSYLASE"/>
    <property type="match status" value="1"/>
</dbReference>
<dbReference type="InterPro" id="IPR029119">
    <property type="entry name" value="MutY_C"/>
</dbReference>
<keyword evidence="8 14" id="KW-0227">DNA damage</keyword>
<keyword evidence="11" id="KW-0411">Iron-sulfur</keyword>
<evidence type="ECO:0000256" key="3">
    <source>
        <dbReference type="ARBA" id="ARBA00008343"/>
    </source>
</evidence>
<evidence type="ECO:0000256" key="12">
    <source>
        <dbReference type="ARBA" id="ARBA00023204"/>
    </source>
</evidence>
<keyword evidence="12" id="KW-0234">DNA repair</keyword>
<dbReference type="PANTHER" id="PTHR42944">
    <property type="entry name" value="ADENINE DNA GLYCOSYLASE"/>
    <property type="match status" value="1"/>
</dbReference>
<dbReference type="EMBL" id="JACJKX010000001">
    <property type="protein sequence ID" value="MBM6927838.1"/>
    <property type="molecule type" value="Genomic_DNA"/>
</dbReference>
<dbReference type="InterPro" id="IPR005760">
    <property type="entry name" value="A/G_AdeGlyc_MutY"/>
</dbReference>
<dbReference type="CDD" id="cd03431">
    <property type="entry name" value="NUDIX_DNA_Glycosylase_C-MutY"/>
    <property type="match status" value="1"/>
</dbReference>
<evidence type="ECO:0000256" key="2">
    <source>
        <dbReference type="ARBA" id="ARBA00002933"/>
    </source>
</evidence>
<dbReference type="RefSeq" id="WP_205049426.1">
    <property type="nucleotide sequence ID" value="NZ_JACJKX010000001.1"/>
</dbReference>
<dbReference type="Pfam" id="PF14815">
    <property type="entry name" value="NUDIX_4"/>
    <property type="match status" value="1"/>
</dbReference>
<dbReference type="InterPro" id="IPR004036">
    <property type="entry name" value="Endonuclease-III-like_CS2"/>
</dbReference>
<keyword evidence="9" id="KW-0378">Hydrolase</keyword>
<dbReference type="SUPFAM" id="SSF48150">
    <property type="entry name" value="DNA-glycosylase"/>
    <property type="match status" value="1"/>
</dbReference>
<dbReference type="Pfam" id="PF00730">
    <property type="entry name" value="HhH-GPD"/>
    <property type="match status" value="1"/>
</dbReference>
<evidence type="ECO:0000313" key="16">
    <source>
        <dbReference type="EMBL" id="MBM6927838.1"/>
    </source>
</evidence>
<dbReference type="Pfam" id="PF00633">
    <property type="entry name" value="HHH"/>
    <property type="match status" value="1"/>
</dbReference>
<evidence type="ECO:0000256" key="14">
    <source>
        <dbReference type="RuleBase" id="RU365096"/>
    </source>
</evidence>
<dbReference type="CDD" id="cd00056">
    <property type="entry name" value="ENDO3c"/>
    <property type="match status" value="1"/>
</dbReference>
<dbReference type="InterPro" id="IPR015797">
    <property type="entry name" value="NUDIX_hydrolase-like_dom_sf"/>
</dbReference>
<dbReference type="Gene3D" id="1.10.340.30">
    <property type="entry name" value="Hypothetical protein, domain 2"/>
    <property type="match status" value="1"/>
</dbReference>
<organism evidence="16 17">
    <name type="scientific">Parasutterella secunda</name>
    <dbReference type="NCBI Taxonomy" id="626947"/>
    <lineage>
        <taxon>Bacteria</taxon>
        <taxon>Pseudomonadati</taxon>
        <taxon>Pseudomonadota</taxon>
        <taxon>Betaproteobacteria</taxon>
        <taxon>Burkholderiales</taxon>
        <taxon>Sutterellaceae</taxon>
        <taxon>Parasutterella</taxon>
    </lineage>
</organism>
<evidence type="ECO:0000256" key="1">
    <source>
        <dbReference type="ARBA" id="ARBA00000843"/>
    </source>
</evidence>
<name>A0ABS2GPS3_9BURK</name>
<dbReference type="InterPro" id="IPR023170">
    <property type="entry name" value="HhH_base_excis_C"/>
</dbReference>
<evidence type="ECO:0000256" key="13">
    <source>
        <dbReference type="ARBA" id="ARBA00023295"/>
    </source>
</evidence>
<dbReference type="InterPro" id="IPR011257">
    <property type="entry name" value="DNA_glycosylase"/>
</dbReference>
<dbReference type="InterPro" id="IPR000445">
    <property type="entry name" value="HhH_motif"/>
</dbReference>
<evidence type="ECO:0000256" key="4">
    <source>
        <dbReference type="ARBA" id="ARBA00012045"/>
    </source>
</evidence>
<evidence type="ECO:0000313" key="17">
    <source>
        <dbReference type="Proteomes" id="UP000777002"/>
    </source>
</evidence>
<dbReference type="Gene3D" id="3.90.79.10">
    <property type="entry name" value="Nucleoside Triphosphate Pyrophosphohydrolase"/>
    <property type="match status" value="1"/>
</dbReference>
<keyword evidence="17" id="KW-1185">Reference proteome</keyword>
<keyword evidence="13 14" id="KW-0326">Glycosidase</keyword>
<dbReference type="SMART" id="SM00478">
    <property type="entry name" value="ENDO3c"/>
    <property type="match status" value="1"/>
</dbReference>
<keyword evidence="6" id="KW-0004">4Fe-4S</keyword>